<keyword evidence="1" id="KW-1185">Reference proteome</keyword>
<evidence type="ECO:0000313" key="1">
    <source>
        <dbReference type="Proteomes" id="UP000887565"/>
    </source>
</evidence>
<organism evidence="1 2">
    <name type="scientific">Romanomermis culicivorax</name>
    <name type="common">Nematode worm</name>
    <dbReference type="NCBI Taxonomy" id="13658"/>
    <lineage>
        <taxon>Eukaryota</taxon>
        <taxon>Metazoa</taxon>
        <taxon>Ecdysozoa</taxon>
        <taxon>Nematoda</taxon>
        <taxon>Enoplea</taxon>
        <taxon>Dorylaimia</taxon>
        <taxon>Mermithida</taxon>
        <taxon>Mermithoidea</taxon>
        <taxon>Mermithidae</taxon>
        <taxon>Romanomermis</taxon>
    </lineage>
</organism>
<dbReference type="AlphaFoldDB" id="A0A915I7K6"/>
<name>A0A915I7K6_ROMCU</name>
<dbReference type="WBParaSite" id="nRc.2.0.1.t10135-RA">
    <property type="protein sequence ID" value="nRc.2.0.1.t10135-RA"/>
    <property type="gene ID" value="nRc.2.0.1.g10135"/>
</dbReference>
<evidence type="ECO:0000313" key="2">
    <source>
        <dbReference type="WBParaSite" id="nRc.2.0.1.t10135-RA"/>
    </source>
</evidence>
<sequence>MAVRQDPNIFEFISLIKTEEDAKLYAQQNGLLSSENVMDNNAPIRPYCPLGTRNWEGTCYSTKYFDARRNSEYFVMRCRSCKRKRS</sequence>
<dbReference type="Proteomes" id="UP000887565">
    <property type="component" value="Unplaced"/>
</dbReference>
<accession>A0A915I7K6</accession>
<protein>
    <submittedName>
        <fullName evidence="2">Uncharacterized protein</fullName>
    </submittedName>
</protein>
<reference evidence="2" key="1">
    <citation type="submission" date="2022-11" db="UniProtKB">
        <authorList>
            <consortium name="WormBaseParasite"/>
        </authorList>
    </citation>
    <scope>IDENTIFICATION</scope>
</reference>
<proteinExistence type="predicted"/>